<name>A0A1I7U179_9PELO</name>
<protein>
    <submittedName>
        <fullName evidence="2">GST N-terminal domain-containing protein</fullName>
    </submittedName>
</protein>
<sequence length="98" mass="11181">MRDDNGMKRSASMPKLLMKKKYNIHSIPGIIVLKGEDKIRALAVVQYMRISLPDHILSLFWLSVSLSRAQSLSHFPAIIITHFQALMCKLFINKKASE</sequence>
<dbReference type="WBParaSite" id="Csp11.Scaffold629.g13830.t3">
    <property type="protein sequence ID" value="Csp11.Scaffold629.g13830.t3"/>
    <property type="gene ID" value="Csp11.Scaffold629.g13830"/>
</dbReference>
<accession>A0A1I7U179</accession>
<dbReference type="AlphaFoldDB" id="A0A1I7U179"/>
<reference evidence="2" key="1">
    <citation type="submission" date="2016-11" db="UniProtKB">
        <authorList>
            <consortium name="WormBaseParasite"/>
        </authorList>
    </citation>
    <scope>IDENTIFICATION</scope>
</reference>
<dbReference type="Proteomes" id="UP000095282">
    <property type="component" value="Unplaced"/>
</dbReference>
<evidence type="ECO:0000313" key="1">
    <source>
        <dbReference type="Proteomes" id="UP000095282"/>
    </source>
</evidence>
<evidence type="ECO:0000313" key="2">
    <source>
        <dbReference type="WBParaSite" id="Csp11.Scaffold629.g13830.t3"/>
    </source>
</evidence>
<proteinExistence type="predicted"/>
<organism evidence="1 2">
    <name type="scientific">Caenorhabditis tropicalis</name>
    <dbReference type="NCBI Taxonomy" id="1561998"/>
    <lineage>
        <taxon>Eukaryota</taxon>
        <taxon>Metazoa</taxon>
        <taxon>Ecdysozoa</taxon>
        <taxon>Nematoda</taxon>
        <taxon>Chromadorea</taxon>
        <taxon>Rhabditida</taxon>
        <taxon>Rhabditina</taxon>
        <taxon>Rhabditomorpha</taxon>
        <taxon>Rhabditoidea</taxon>
        <taxon>Rhabditidae</taxon>
        <taxon>Peloderinae</taxon>
        <taxon>Caenorhabditis</taxon>
    </lineage>
</organism>
<keyword evidence="1" id="KW-1185">Reference proteome</keyword>